<dbReference type="SMART" id="SM00869">
    <property type="entry name" value="Autotransporter"/>
    <property type="match status" value="1"/>
</dbReference>
<keyword evidence="3" id="KW-1185">Reference proteome</keyword>
<dbReference type="InterPro" id="IPR012332">
    <property type="entry name" value="Autotransporter_pectin_lyase_C"/>
</dbReference>
<dbReference type="InterPro" id="IPR006315">
    <property type="entry name" value="OM_autotransptr_brl_dom"/>
</dbReference>
<accession>A0A239TH63</accession>
<evidence type="ECO:0000313" key="2">
    <source>
        <dbReference type="EMBL" id="SNU97060.1"/>
    </source>
</evidence>
<reference evidence="2 3" key="1">
    <citation type="submission" date="2017-06" db="EMBL/GenBank/DDBJ databases">
        <authorList>
            <consortium name="Pathogen Informatics"/>
        </authorList>
    </citation>
    <scope>NUCLEOTIDE SEQUENCE [LARGE SCALE GENOMIC DNA]</scope>
    <source>
        <strain evidence="2 3">NCTC10570</strain>
    </source>
</reference>
<dbReference type="Gene3D" id="2.160.20.20">
    <property type="match status" value="1"/>
</dbReference>
<dbReference type="InterPro" id="IPR005546">
    <property type="entry name" value="Autotransporte_beta"/>
</dbReference>
<evidence type="ECO:0000259" key="1">
    <source>
        <dbReference type="PROSITE" id="PS51208"/>
    </source>
</evidence>
<protein>
    <submittedName>
        <fullName evidence="2">P.93</fullName>
    </submittedName>
</protein>
<dbReference type="NCBIfam" id="TIGR01414">
    <property type="entry name" value="autotrans_barl"/>
    <property type="match status" value="1"/>
</dbReference>
<gene>
    <name evidence="2" type="primary">prn</name>
    <name evidence="2" type="ORF">SAMEA4364220_00689</name>
</gene>
<dbReference type="GeneID" id="78506714"/>
<sequence>MVSAGSANIGAMTNGQQQILADAAGTIEQMNGGSQIVSGTGSIKDMQAGVQYVDGGNATIEKMNGGTQKISSGNASINTMAGGQQQILTNTTGNINIVNGGSQIVWGIGAIDSLNSGEQIIENGGIGTIKNIVGGKQIIKSGGTGKVEKYTENQIIQAGGTGIIETLDTKYTLTSGQTGKVNIVLSGGTQIVGSGAIGYVSNVQSGGQQIVQANGIGHIDKINQDSVNTQVVEKGGTGIIGQLNTSITLTEGQTIQVENFGDNGKLVIGQGATGQTDKYDENVEVGEGGTINVGTLDTEMNLEGDKTAVIEDEMTEDAVQIVGQDATGTIKNLNTGMQIVQKGGISKDTVINGGLLYVNEGAIVQDTTINSGTLSFANTGGVYELTGTFTANGGNIVLTQEASNKLRTVNTINNASYETLNIQKMKGSNAHFILDTDLENGMTFDKNDESKTLAELKNEATQNNDKIIINEAEKGTHYIQVKDASGENFSKIEPGKYQVLVVDKSGNLEFKGEKYNAGGLYEYDPSIVRGDKYGLDKNEWLLTSVEKNINNDTRVLLDATDNAYAMWRNTNDSMRSRLGELHNSNINDMGLWARYLDGSFDNSAFDSDYNLFQLGYDKQADTKSIYGVAIDYGTGKSKYVNGGSNDKLTALSVYAVWNNDDDAYTNLTARIGQFDTELNSYGDYADSTNYKHNAYSLSAEYGKRYNYDNNFYIEPQAQLTIGRLASFDYTTNRGATGNVDGLNSVITRLGFTVGKQAENGNNIYLKADMYHEFAGTRNLILESKASGSSEFLSRNADYSDTWFEVGVGGNIKLSEDVTFYGDVTRGFGGDINKDWQVNGGIRWAF</sequence>
<dbReference type="PROSITE" id="PS51208">
    <property type="entry name" value="AUTOTRANSPORTER"/>
    <property type="match status" value="1"/>
</dbReference>
<dbReference type="SUPFAM" id="SSF103515">
    <property type="entry name" value="Autotransporter"/>
    <property type="match status" value="1"/>
</dbReference>
<feature type="domain" description="Autotransporter" evidence="1">
    <location>
        <begin position="584"/>
        <end position="845"/>
    </location>
</feature>
<dbReference type="GO" id="GO:0019867">
    <property type="term" value="C:outer membrane"/>
    <property type="evidence" value="ECO:0007669"/>
    <property type="project" value="InterPro"/>
</dbReference>
<dbReference type="AlphaFoldDB" id="A0A239TH63"/>
<evidence type="ECO:0000313" key="3">
    <source>
        <dbReference type="Proteomes" id="UP000215383"/>
    </source>
</evidence>
<dbReference type="EMBL" id="LT906446">
    <property type="protein sequence ID" value="SNU97060.1"/>
    <property type="molecule type" value="Genomic_DNA"/>
</dbReference>
<name>A0A239TH63_9FIRM</name>
<dbReference type="RefSeq" id="WP_027889724.1">
    <property type="nucleotide sequence ID" value="NZ_LT906446.1"/>
</dbReference>
<dbReference type="Gene3D" id="2.40.128.130">
    <property type="entry name" value="Autotransporter beta-domain"/>
    <property type="match status" value="1"/>
</dbReference>
<proteinExistence type="predicted"/>
<dbReference type="Proteomes" id="UP000215383">
    <property type="component" value="Chromosome 1"/>
</dbReference>
<dbReference type="InterPro" id="IPR036709">
    <property type="entry name" value="Autotransporte_beta_dom_sf"/>
</dbReference>
<dbReference type="eggNOG" id="COG3468">
    <property type="taxonomic scope" value="Bacteria"/>
</dbReference>
<organism evidence="2 3">
    <name type="scientific">Megamonas hypermegale</name>
    <dbReference type="NCBI Taxonomy" id="158847"/>
    <lineage>
        <taxon>Bacteria</taxon>
        <taxon>Bacillati</taxon>
        <taxon>Bacillota</taxon>
        <taxon>Negativicutes</taxon>
        <taxon>Selenomonadales</taxon>
        <taxon>Selenomonadaceae</taxon>
        <taxon>Megamonas</taxon>
    </lineage>
</organism>
<dbReference type="Pfam" id="PF03797">
    <property type="entry name" value="Autotransporter"/>
    <property type="match status" value="1"/>
</dbReference>